<evidence type="ECO:0000313" key="2">
    <source>
        <dbReference type="Proteomes" id="UP000789759"/>
    </source>
</evidence>
<protein>
    <submittedName>
        <fullName evidence="1">6515_t:CDS:1</fullName>
    </submittedName>
</protein>
<accession>A0A9N8Z7H9</accession>
<dbReference type="AlphaFoldDB" id="A0A9N8Z7H9"/>
<sequence length="224" mass="25621">MAHYKPYLLEDQPKAPVKPPVNVDLLVVQLVIVNLQPPVPEAPVALSTRPRRKRGPSVINQLAPYEETVDIRNARANVMLEQILQYPDQSQKLAKALQRLLPPLEPSSLSLESINAIQDQWNRRTTAAYCYIKIKNNLVIAILDSDQIAEISMLYNGKYLSVEAEENEENRIFKEFKYKDEMLNEAEGYLTKEILSNESDLEDEPLEVRLKKSICITHLTPEQV</sequence>
<dbReference type="EMBL" id="CAJVQA010000517">
    <property type="protein sequence ID" value="CAG8478711.1"/>
    <property type="molecule type" value="Genomic_DNA"/>
</dbReference>
<evidence type="ECO:0000313" key="1">
    <source>
        <dbReference type="EMBL" id="CAG8478711.1"/>
    </source>
</evidence>
<reference evidence="1" key="1">
    <citation type="submission" date="2021-06" db="EMBL/GenBank/DDBJ databases">
        <authorList>
            <person name="Kallberg Y."/>
            <person name="Tangrot J."/>
            <person name="Rosling A."/>
        </authorList>
    </citation>
    <scope>NUCLEOTIDE SEQUENCE</scope>
    <source>
        <strain evidence="1">FL966</strain>
    </source>
</reference>
<organism evidence="1 2">
    <name type="scientific">Cetraspora pellucida</name>
    <dbReference type="NCBI Taxonomy" id="1433469"/>
    <lineage>
        <taxon>Eukaryota</taxon>
        <taxon>Fungi</taxon>
        <taxon>Fungi incertae sedis</taxon>
        <taxon>Mucoromycota</taxon>
        <taxon>Glomeromycotina</taxon>
        <taxon>Glomeromycetes</taxon>
        <taxon>Diversisporales</taxon>
        <taxon>Gigasporaceae</taxon>
        <taxon>Cetraspora</taxon>
    </lineage>
</organism>
<name>A0A9N8Z7H9_9GLOM</name>
<gene>
    <name evidence="1" type="ORF">CPELLU_LOCUS1416</name>
</gene>
<proteinExistence type="predicted"/>
<keyword evidence="2" id="KW-1185">Reference proteome</keyword>
<comment type="caution">
    <text evidence="1">The sequence shown here is derived from an EMBL/GenBank/DDBJ whole genome shotgun (WGS) entry which is preliminary data.</text>
</comment>
<dbReference type="Proteomes" id="UP000789759">
    <property type="component" value="Unassembled WGS sequence"/>
</dbReference>